<reference evidence="2 3" key="1">
    <citation type="journal article" date="2011" name="PLoS Genet.">
        <title>Genome sequencing and comparative transcriptomics of the model entomopathogenic fungi Metarhizium anisopliae and M. acridum.</title>
        <authorList>
            <person name="Gao Q."/>
            <person name="Jin K."/>
            <person name="Ying S.H."/>
            <person name="Zhang Y."/>
            <person name="Xiao G."/>
            <person name="Shang Y."/>
            <person name="Duan Z."/>
            <person name="Hu X."/>
            <person name="Xie X.Q."/>
            <person name="Zhou G."/>
            <person name="Peng G."/>
            <person name="Luo Z."/>
            <person name="Huang W."/>
            <person name="Wang B."/>
            <person name="Fang W."/>
            <person name="Wang S."/>
            <person name="Zhong Y."/>
            <person name="Ma L.J."/>
            <person name="St Leger R.J."/>
            <person name="Zhao G.P."/>
            <person name="Pei Y."/>
            <person name="Feng M.G."/>
            <person name="Xia Y."/>
            <person name="Wang C."/>
        </authorList>
    </citation>
    <scope>NUCLEOTIDE SEQUENCE [LARGE SCALE GENOMIC DNA]</scope>
    <source>
        <strain evidence="3">ARSEF 23 / ATCC MYA-3075</strain>
    </source>
</reference>
<dbReference type="RefSeq" id="XP_011411566.1">
    <property type="nucleotide sequence ID" value="XM_011413264.1"/>
</dbReference>
<evidence type="ECO:0000313" key="2">
    <source>
        <dbReference type="EMBL" id="KHO11206.1"/>
    </source>
</evidence>
<dbReference type="GeneID" id="23632732"/>
<sequence length="165" mass="19549">MAQKDEDKTARELNQEREYIQEDIMIARRKRAKAVADKIHKEVDRARTEKECCMAYKKLLEEEQKKESEQIKAYELCRANGGLWPDTAEWTKYREKIHEIEGRMIKLDGLLEAYNRMIPRCAWAQNMAQDVCDELENDLDELIQRREQLNELLTTAREAPDSDDD</sequence>
<protein>
    <submittedName>
        <fullName evidence="2">WD repeat domain-containing protein</fullName>
    </submittedName>
</protein>
<name>A0A0B2XH36_METRA</name>
<dbReference type="AlphaFoldDB" id="A0A0B2XH36"/>
<organism evidence="2 3">
    <name type="scientific">Metarhizium robertsii (strain ARSEF 23 / ATCC MYA-3075)</name>
    <name type="common">Metarhizium anisopliae (strain ARSEF 23)</name>
    <dbReference type="NCBI Taxonomy" id="655844"/>
    <lineage>
        <taxon>Eukaryota</taxon>
        <taxon>Fungi</taxon>
        <taxon>Dikarya</taxon>
        <taxon>Ascomycota</taxon>
        <taxon>Pezizomycotina</taxon>
        <taxon>Sordariomycetes</taxon>
        <taxon>Hypocreomycetidae</taxon>
        <taxon>Hypocreales</taxon>
        <taxon>Clavicipitaceae</taxon>
        <taxon>Metarhizium</taxon>
    </lineage>
</organism>
<evidence type="ECO:0000256" key="1">
    <source>
        <dbReference type="SAM" id="Coils"/>
    </source>
</evidence>
<evidence type="ECO:0000313" key="3">
    <source>
        <dbReference type="Proteomes" id="UP000002498"/>
    </source>
</evidence>
<dbReference type="Proteomes" id="UP000002498">
    <property type="component" value="Unassembled WGS sequence"/>
</dbReference>
<accession>A0A0B2XH36</accession>
<comment type="caution">
    <text evidence="2">The sequence shown here is derived from an EMBL/GenBank/DDBJ whole genome shotgun (WGS) entry which is preliminary data.</text>
</comment>
<reference evidence="2 3" key="2">
    <citation type="journal article" date="2014" name="Proc. Natl. Acad. Sci. U.S.A.">
        <title>Trajectory and genomic determinants of fungal-pathogen speciation and host adaptation.</title>
        <authorList>
            <person name="Hu X."/>
            <person name="Xiao G."/>
            <person name="Zheng P."/>
            <person name="Shang Y."/>
            <person name="Su Y."/>
            <person name="Zhang X."/>
            <person name="Liu X."/>
            <person name="Zhan S."/>
            <person name="St Leger R.J."/>
            <person name="Wang C."/>
        </authorList>
    </citation>
    <scope>GENOME REANNOTATION</scope>
    <source>
        <strain evidence="3">ARSEF 23 / ATCC MYA-3075</strain>
    </source>
</reference>
<keyword evidence="3" id="KW-1185">Reference proteome</keyword>
<dbReference type="HOGENOM" id="CLU_1611176_0_0_1"/>
<gene>
    <name evidence="2" type="ORF">MAA_11284</name>
</gene>
<proteinExistence type="predicted"/>
<keyword evidence="1" id="KW-0175">Coiled coil</keyword>
<dbReference type="EMBL" id="ADNJ02000005">
    <property type="protein sequence ID" value="KHO11206.1"/>
    <property type="molecule type" value="Genomic_DNA"/>
</dbReference>
<feature type="coiled-coil region" evidence="1">
    <location>
        <begin position="125"/>
        <end position="159"/>
    </location>
</feature>
<dbReference type="KEGG" id="maj:MAA_11284"/>
<feature type="coiled-coil region" evidence="1">
    <location>
        <begin position="10"/>
        <end position="49"/>
    </location>
</feature>